<reference evidence="6" key="1">
    <citation type="submission" date="2015-11" db="EMBL/GenBank/DDBJ databases">
        <title>Draft Genome Sequence of the Radioresistant Bacterium Deinococcus grandis, Isolated from Freshwater Fish in Japan.</title>
        <authorList>
            <person name="Satoh K."/>
            <person name="Onodera T."/>
            <person name="Omoso K."/>
            <person name="Takeda-Yano K."/>
            <person name="Katayama T."/>
            <person name="Oono Y."/>
            <person name="Narumi I."/>
        </authorList>
    </citation>
    <scope>NUCLEOTIDE SEQUENCE [LARGE SCALE GENOMIC DNA]</scope>
    <source>
        <strain evidence="6">ATCC 43672</strain>
    </source>
</reference>
<gene>
    <name evidence="5" type="ORF">DEIGR_102107</name>
</gene>
<dbReference type="PANTHER" id="PTHR42788">
    <property type="entry name" value="TAURINE IMPORT ATP-BINDING PROTEIN-RELATED"/>
    <property type="match status" value="1"/>
</dbReference>
<sequence>MSLHFDGVALDYGARPVLRDVTLHAAPGEVVAVVGRSGCGKSTLLSLAAGLLNPTRGAVTRPAGRVGFVFQDARLLPWLTLRENLRLVAPTLSGAQADDWLARVGLRGRGTDRPGQLSLGMAQRAAVARALAVQPELLLLDEPAGALDELTAADLRAELADLLRARPVTTLLVTHHPLEAALLADQVVVLGGRPATVQGTLRVPGARPRDPDDPAVAGTMRDLRALIARADRAAPGGGEAA</sequence>
<keyword evidence="3 5" id="KW-0067">ATP-binding</keyword>
<dbReference type="Pfam" id="PF00005">
    <property type="entry name" value="ABC_tran"/>
    <property type="match status" value="1"/>
</dbReference>
<dbReference type="PANTHER" id="PTHR42788:SF19">
    <property type="entry name" value="ALIPHATIC SULFONATES IMPORT ATP-BINDING PROTEIN SSUB 2"/>
    <property type="match status" value="1"/>
</dbReference>
<dbReference type="SUPFAM" id="SSF52540">
    <property type="entry name" value="P-loop containing nucleoside triphosphate hydrolases"/>
    <property type="match status" value="1"/>
</dbReference>
<evidence type="ECO:0000256" key="1">
    <source>
        <dbReference type="ARBA" id="ARBA00022448"/>
    </source>
</evidence>
<keyword evidence="1" id="KW-0813">Transport</keyword>
<evidence type="ECO:0000313" key="5">
    <source>
        <dbReference type="EMBL" id="GAQ22080.1"/>
    </source>
</evidence>
<dbReference type="SMART" id="SM00382">
    <property type="entry name" value="AAA"/>
    <property type="match status" value="1"/>
</dbReference>
<dbReference type="EMBL" id="BCMS01000001">
    <property type="protein sequence ID" value="GAQ22080.1"/>
    <property type="molecule type" value="Genomic_DNA"/>
</dbReference>
<dbReference type="GO" id="GO:0005524">
    <property type="term" value="F:ATP binding"/>
    <property type="evidence" value="ECO:0007669"/>
    <property type="project" value="UniProtKB-KW"/>
</dbReference>
<evidence type="ECO:0000256" key="3">
    <source>
        <dbReference type="ARBA" id="ARBA00022840"/>
    </source>
</evidence>
<dbReference type="InterPro" id="IPR003439">
    <property type="entry name" value="ABC_transporter-like_ATP-bd"/>
</dbReference>
<dbReference type="InterPro" id="IPR003593">
    <property type="entry name" value="AAA+_ATPase"/>
</dbReference>
<evidence type="ECO:0000259" key="4">
    <source>
        <dbReference type="PROSITE" id="PS50893"/>
    </source>
</evidence>
<dbReference type="Gene3D" id="3.40.50.300">
    <property type="entry name" value="P-loop containing nucleotide triphosphate hydrolases"/>
    <property type="match status" value="1"/>
</dbReference>
<dbReference type="RefSeq" id="WP_058976994.1">
    <property type="nucleotide sequence ID" value="NZ_BCMS01000001.1"/>
</dbReference>
<feature type="domain" description="ABC transporter" evidence="4">
    <location>
        <begin position="3"/>
        <end position="217"/>
    </location>
</feature>
<accession>A0A124BRS0</accession>
<dbReference type="PROSITE" id="PS50893">
    <property type="entry name" value="ABC_TRANSPORTER_2"/>
    <property type="match status" value="1"/>
</dbReference>
<evidence type="ECO:0000313" key="6">
    <source>
        <dbReference type="Proteomes" id="UP000056209"/>
    </source>
</evidence>
<dbReference type="Proteomes" id="UP000056209">
    <property type="component" value="Unassembled WGS sequence"/>
</dbReference>
<dbReference type="AlphaFoldDB" id="A0A124BRS0"/>
<name>A0A124BRS0_9DEIO</name>
<evidence type="ECO:0000256" key="2">
    <source>
        <dbReference type="ARBA" id="ARBA00022741"/>
    </source>
</evidence>
<keyword evidence="2" id="KW-0547">Nucleotide-binding</keyword>
<dbReference type="InterPro" id="IPR027417">
    <property type="entry name" value="P-loop_NTPase"/>
</dbReference>
<organism evidence="5 6">
    <name type="scientific">Deinococcus grandis</name>
    <dbReference type="NCBI Taxonomy" id="57498"/>
    <lineage>
        <taxon>Bacteria</taxon>
        <taxon>Thermotogati</taxon>
        <taxon>Deinococcota</taxon>
        <taxon>Deinococci</taxon>
        <taxon>Deinococcales</taxon>
        <taxon>Deinococcaceae</taxon>
        <taxon>Deinococcus</taxon>
    </lineage>
</organism>
<protein>
    <submittedName>
        <fullName evidence="5">Alkanesulfonates ABC transporter ATP-binding protein/Sulfonate ABC transporter, ATP-binding subunit SsuB</fullName>
    </submittedName>
</protein>
<dbReference type="InterPro" id="IPR017871">
    <property type="entry name" value="ABC_transporter-like_CS"/>
</dbReference>
<comment type="caution">
    <text evidence="5">The sequence shown here is derived from an EMBL/GenBank/DDBJ whole genome shotgun (WGS) entry which is preliminary data.</text>
</comment>
<dbReference type="OrthoDB" id="9802264at2"/>
<dbReference type="PROSITE" id="PS00211">
    <property type="entry name" value="ABC_TRANSPORTER_1"/>
    <property type="match status" value="1"/>
</dbReference>
<dbReference type="GO" id="GO:0016887">
    <property type="term" value="F:ATP hydrolysis activity"/>
    <property type="evidence" value="ECO:0007669"/>
    <property type="project" value="InterPro"/>
</dbReference>
<dbReference type="InterPro" id="IPR050166">
    <property type="entry name" value="ABC_transporter_ATP-bind"/>
</dbReference>
<keyword evidence="6" id="KW-1185">Reference proteome</keyword>
<proteinExistence type="predicted"/>